<dbReference type="Proteomes" id="UP000218432">
    <property type="component" value="Chromosome 1"/>
</dbReference>
<name>A0A1Y1BJH4_9BURK</name>
<gene>
    <name evidence="1" type="ORF">BSFP_028770</name>
</gene>
<proteinExistence type="predicted"/>
<evidence type="ECO:0000313" key="2">
    <source>
        <dbReference type="Proteomes" id="UP000218432"/>
    </source>
</evidence>
<protein>
    <recommendedName>
        <fullName evidence="3">Enolase C-terminal domain-containing protein</fullName>
    </recommendedName>
</protein>
<dbReference type="EMBL" id="AP018111">
    <property type="protein sequence ID" value="BAX60031.1"/>
    <property type="molecule type" value="Genomic_DNA"/>
</dbReference>
<accession>A0A1Y1BJH4</accession>
<evidence type="ECO:0008006" key="3">
    <source>
        <dbReference type="Google" id="ProtNLM"/>
    </source>
</evidence>
<dbReference type="AlphaFoldDB" id="A0A1Y1BJH4"/>
<sequence>MRRIADLGYTHVKIEIGAAEVNPFAFHPFSELADGETVDAGYARVPQAPGIGFELHANAHEVFRAVSVPGR</sequence>
<organism evidence="1 2">
    <name type="scientific">Burkholderia stabilis</name>
    <dbReference type="NCBI Taxonomy" id="95485"/>
    <lineage>
        <taxon>Bacteria</taxon>
        <taxon>Pseudomonadati</taxon>
        <taxon>Pseudomonadota</taxon>
        <taxon>Betaproteobacteria</taxon>
        <taxon>Burkholderiales</taxon>
        <taxon>Burkholderiaceae</taxon>
        <taxon>Burkholderia</taxon>
        <taxon>Burkholderia cepacia complex</taxon>
    </lineage>
</organism>
<evidence type="ECO:0000313" key="1">
    <source>
        <dbReference type="EMBL" id="BAX60031.1"/>
    </source>
</evidence>
<reference evidence="1 2" key="1">
    <citation type="journal article" date="2017" name="Genome Announc.">
        <title>Complete Genome Sequence of Burkholderia stabilis FERMP-21014.</title>
        <authorList>
            <person name="Konishi K."/>
            <person name="Kumagai T."/>
            <person name="Sakasegawa S."/>
            <person name="Tamura T."/>
        </authorList>
    </citation>
    <scope>NUCLEOTIDE SEQUENCE [LARGE SCALE GENOMIC DNA]</scope>
    <source>
        <strain evidence="1 2">FERMP-21014</strain>
    </source>
</reference>